<feature type="transmembrane region" description="Helical" evidence="8">
    <location>
        <begin position="541"/>
        <end position="564"/>
    </location>
</feature>
<gene>
    <name evidence="10" type="ORF">LTR97_004488</name>
</gene>
<name>A0AAN7WAN4_9PEZI</name>
<feature type="domain" description="Cas1p 10 TM acyl transferase" evidence="9">
    <location>
        <begin position="260"/>
        <end position="684"/>
    </location>
</feature>
<feature type="transmembrane region" description="Helical" evidence="8">
    <location>
        <begin position="369"/>
        <end position="390"/>
    </location>
</feature>
<dbReference type="GO" id="GO:0005794">
    <property type="term" value="C:Golgi apparatus"/>
    <property type="evidence" value="ECO:0007669"/>
    <property type="project" value="UniProtKB-ARBA"/>
</dbReference>
<evidence type="ECO:0000256" key="1">
    <source>
        <dbReference type="ARBA" id="ARBA00004141"/>
    </source>
</evidence>
<dbReference type="GO" id="GO:0016020">
    <property type="term" value="C:membrane"/>
    <property type="evidence" value="ECO:0007669"/>
    <property type="project" value="UniProtKB-SubCell"/>
</dbReference>
<feature type="transmembrane region" description="Helical" evidence="8">
    <location>
        <begin position="231"/>
        <end position="252"/>
    </location>
</feature>
<evidence type="ECO:0000256" key="7">
    <source>
        <dbReference type="ARBA" id="ARBA00023180"/>
    </source>
</evidence>
<evidence type="ECO:0000313" key="11">
    <source>
        <dbReference type="Proteomes" id="UP001310594"/>
    </source>
</evidence>
<proteinExistence type="inferred from homology"/>
<keyword evidence="5 8" id="KW-1133">Transmembrane helix</keyword>
<keyword evidence="3" id="KW-0808">Transferase</keyword>
<evidence type="ECO:0000256" key="5">
    <source>
        <dbReference type="ARBA" id="ARBA00022989"/>
    </source>
</evidence>
<sequence length="764" mass="86214">MEGYDAQKVHACASGRKFVFAGDAQNQGVYWAMVRTLKGEDPGWGPVEQDLHFSDNDVELQYLWDPSLNRSDVHKLAEAYGHGSNDAPALMVIGAGVSHSDVEDVVTAVDHLALAANGGRTSTRAGSNFTVSQGPGNLFLVAPPPKPVDGTVDATQAINTQLRQRSDKGVLDVLWSFDDARHASSGSEDLGRAYRRQADMLLNLRCNARITSGRTWTNVRTCCSVWRRPNWIQSSLISLGLVVLPILVLLDWKLSVLAAKHQTALRATCVFLAILSLQYVTDRTHVFEQAARLPLQLPNLLTMICLIVLIGIVSVRRSTPAKRVAVGGKEPDQPFLPRDQSDEWKGWMQALIVVYHYNMAWTALWFWEIIRLAVAGYLFLTGFGHTVYFLQKQDYSFKRVVAVMIRTNLLPVALAYLMRTRWLLYYYMPLSSFWFLVVYATMAAGSSYNKYIPFLLGKIVASAALVRAFINTKDLPETLVRLFTLTCKMSFDAKEFFGHRVRIDEFIVYVGMLVAILYVWSKDVLASDNPRGRLAGLYRRYFPYLKLAAVASAATAFAGFWYAVHIKIKRDSDWTAWQPYDTFIPILAFLVLRNVYPQVRNYHSAAFAWLGRYSGEMYVMQDHIWLAGDQEAVLRTGLFHGNDTVFGDRWRDLLIITPLYLIACCIIGDATQSITVWFTAESKPAAARPADVPDEVEMGLLDDVDGQRNLNEKSVPPARLWNRFRLSFWPNKVRDRALLLLAVLWFLNMVSVAISHTSVSYTYH</sequence>
<dbReference type="AlphaFoldDB" id="A0AAN7WAN4"/>
<keyword evidence="7" id="KW-0325">Glycoprotein</keyword>
<dbReference type="InterPro" id="IPR012419">
    <property type="entry name" value="Cas1_AcylTrans_dom"/>
</dbReference>
<feature type="transmembrane region" description="Helical" evidence="8">
    <location>
        <begin position="293"/>
        <end position="313"/>
    </location>
</feature>
<reference evidence="10" key="1">
    <citation type="submission" date="2023-08" db="EMBL/GenBank/DDBJ databases">
        <title>Black Yeasts Isolated from many extreme environments.</title>
        <authorList>
            <person name="Coleine C."/>
            <person name="Stajich J.E."/>
            <person name="Selbmann L."/>
        </authorList>
    </citation>
    <scope>NUCLEOTIDE SEQUENCE</scope>
    <source>
        <strain evidence="10">CCFEE 5810</strain>
    </source>
</reference>
<evidence type="ECO:0000256" key="4">
    <source>
        <dbReference type="ARBA" id="ARBA00022692"/>
    </source>
</evidence>
<dbReference type="GO" id="GO:0005975">
    <property type="term" value="P:carbohydrate metabolic process"/>
    <property type="evidence" value="ECO:0007669"/>
    <property type="project" value="UniProtKB-ARBA"/>
</dbReference>
<evidence type="ECO:0000256" key="8">
    <source>
        <dbReference type="SAM" id="Phobius"/>
    </source>
</evidence>
<evidence type="ECO:0000313" key="10">
    <source>
        <dbReference type="EMBL" id="KAK5701670.1"/>
    </source>
</evidence>
<evidence type="ECO:0000256" key="2">
    <source>
        <dbReference type="ARBA" id="ARBA00010666"/>
    </source>
</evidence>
<dbReference type="PANTHER" id="PTHR13533:SF1">
    <property type="entry name" value="N-ACETYLNEURAMINATE 9-O-ACETYLTRANSFERASE"/>
    <property type="match status" value="1"/>
</dbReference>
<dbReference type="PANTHER" id="PTHR13533">
    <property type="entry name" value="N-ACETYLNEURAMINATE 9-O-ACETYLTRANSFERASE"/>
    <property type="match status" value="1"/>
</dbReference>
<evidence type="ECO:0000259" key="9">
    <source>
        <dbReference type="Pfam" id="PF07779"/>
    </source>
</evidence>
<dbReference type="Pfam" id="PF07779">
    <property type="entry name" value="Cas1_AcylT"/>
    <property type="match status" value="1"/>
</dbReference>
<organism evidence="10 11">
    <name type="scientific">Elasticomyces elasticus</name>
    <dbReference type="NCBI Taxonomy" id="574655"/>
    <lineage>
        <taxon>Eukaryota</taxon>
        <taxon>Fungi</taxon>
        <taxon>Dikarya</taxon>
        <taxon>Ascomycota</taxon>
        <taxon>Pezizomycotina</taxon>
        <taxon>Dothideomycetes</taxon>
        <taxon>Dothideomycetidae</taxon>
        <taxon>Mycosphaerellales</taxon>
        <taxon>Teratosphaeriaceae</taxon>
        <taxon>Elasticomyces</taxon>
    </lineage>
</organism>
<comment type="similarity">
    <text evidence="2">Belongs to the PC-esterase family. CASD1 subfamily.</text>
</comment>
<feature type="transmembrane region" description="Helical" evidence="8">
    <location>
        <begin position="737"/>
        <end position="759"/>
    </location>
</feature>
<keyword evidence="6 8" id="KW-0472">Membrane</keyword>
<accession>A0AAN7WAN4</accession>
<protein>
    <recommendedName>
        <fullName evidence="9">Cas1p 10 TM acyl transferase domain-containing protein</fullName>
    </recommendedName>
</protein>
<evidence type="ECO:0000256" key="3">
    <source>
        <dbReference type="ARBA" id="ARBA00022679"/>
    </source>
</evidence>
<feature type="transmembrane region" description="Helical" evidence="8">
    <location>
        <begin position="424"/>
        <end position="445"/>
    </location>
</feature>
<dbReference type="EMBL" id="JAVRQU010000006">
    <property type="protein sequence ID" value="KAK5701670.1"/>
    <property type="molecule type" value="Genomic_DNA"/>
</dbReference>
<keyword evidence="4 8" id="KW-0812">Transmembrane</keyword>
<dbReference type="Proteomes" id="UP001310594">
    <property type="component" value="Unassembled WGS sequence"/>
</dbReference>
<evidence type="ECO:0000256" key="6">
    <source>
        <dbReference type="ARBA" id="ARBA00023136"/>
    </source>
</evidence>
<feature type="transmembrane region" description="Helical" evidence="8">
    <location>
        <begin position="264"/>
        <end position="281"/>
    </location>
</feature>
<feature type="transmembrane region" description="Helical" evidence="8">
    <location>
        <begin position="503"/>
        <end position="521"/>
    </location>
</feature>
<comment type="subcellular location">
    <subcellularLocation>
        <location evidence="1">Membrane</location>
        <topology evidence="1">Multi-pass membrane protein</topology>
    </subcellularLocation>
</comment>
<comment type="caution">
    <text evidence="10">The sequence shown here is derived from an EMBL/GenBank/DDBJ whole genome shotgun (WGS) entry which is preliminary data.</text>
</comment>
<dbReference type="GO" id="GO:0016740">
    <property type="term" value="F:transferase activity"/>
    <property type="evidence" value="ECO:0007669"/>
    <property type="project" value="UniProtKB-KW"/>
</dbReference>